<sequence length="97" mass="10846">MSRMKFSAGDVVVLKADLTRLKAAPRTCRIISMLPSDSAEAYYQVRFTHESFERRISEADIEQLCADPVADSQNSTSARPEPWLKPLTAGGKKQAFR</sequence>
<name>A0A1C3V3U3_9HYPH</name>
<proteinExistence type="predicted"/>
<dbReference type="Proteomes" id="UP000199205">
    <property type="component" value="Unassembled WGS sequence"/>
</dbReference>
<reference evidence="2 3" key="1">
    <citation type="submission" date="2016-08" db="EMBL/GenBank/DDBJ databases">
        <authorList>
            <person name="Seilhamer J.J."/>
        </authorList>
    </citation>
    <scope>NUCLEOTIDE SEQUENCE [LARGE SCALE GENOMIC DNA]</scope>
    <source>
        <strain evidence="2 3">P1-7</strain>
    </source>
</reference>
<dbReference type="OrthoDB" id="8282301at2"/>
<protein>
    <recommendedName>
        <fullName evidence="4">Cold-shock protein</fullName>
    </recommendedName>
</protein>
<dbReference type="AlphaFoldDB" id="A0A1C3V3U3"/>
<evidence type="ECO:0000256" key="1">
    <source>
        <dbReference type="SAM" id="MobiDB-lite"/>
    </source>
</evidence>
<dbReference type="RefSeq" id="WP_037192393.1">
    <property type="nucleotide sequence ID" value="NZ_JAAMOT010000025.1"/>
</dbReference>
<evidence type="ECO:0000313" key="3">
    <source>
        <dbReference type="Proteomes" id="UP000199205"/>
    </source>
</evidence>
<evidence type="ECO:0000313" key="2">
    <source>
        <dbReference type="EMBL" id="SCB22450.1"/>
    </source>
</evidence>
<evidence type="ECO:0008006" key="4">
    <source>
        <dbReference type="Google" id="ProtNLM"/>
    </source>
</evidence>
<organism evidence="2 3">
    <name type="scientific">Rhizobium lusitanum</name>
    <dbReference type="NCBI Taxonomy" id="293958"/>
    <lineage>
        <taxon>Bacteria</taxon>
        <taxon>Pseudomonadati</taxon>
        <taxon>Pseudomonadota</taxon>
        <taxon>Alphaproteobacteria</taxon>
        <taxon>Hyphomicrobiales</taxon>
        <taxon>Rhizobiaceae</taxon>
        <taxon>Rhizobium/Agrobacterium group</taxon>
        <taxon>Rhizobium</taxon>
    </lineage>
</organism>
<feature type="region of interest" description="Disordered" evidence="1">
    <location>
        <begin position="67"/>
        <end position="97"/>
    </location>
</feature>
<dbReference type="EMBL" id="FMAF01000004">
    <property type="protein sequence ID" value="SCB22450.1"/>
    <property type="molecule type" value="Genomic_DNA"/>
</dbReference>
<accession>A0A1C3V3U3</accession>
<gene>
    <name evidence="2" type="ORF">GA0061101_104175</name>
</gene>